<name>A0A0E9QIW4_ANGAN</name>
<reference evidence="1" key="2">
    <citation type="journal article" date="2015" name="Fish Shellfish Immunol.">
        <title>Early steps in the European eel (Anguilla anguilla)-Vibrio vulnificus interaction in the gills: Role of the RtxA13 toxin.</title>
        <authorList>
            <person name="Callol A."/>
            <person name="Pajuelo D."/>
            <person name="Ebbesson L."/>
            <person name="Teles M."/>
            <person name="MacKenzie S."/>
            <person name="Amaro C."/>
        </authorList>
    </citation>
    <scope>NUCLEOTIDE SEQUENCE</scope>
</reference>
<organism evidence="1">
    <name type="scientific">Anguilla anguilla</name>
    <name type="common">European freshwater eel</name>
    <name type="synonym">Muraena anguilla</name>
    <dbReference type="NCBI Taxonomy" id="7936"/>
    <lineage>
        <taxon>Eukaryota</taxon>
        <taxon>Metazoa</taxon>
        <taxon>Chordata</taxon>
        <taxon>Craniata</taxon>
        <taxon>Vertebrata</taxon>
        <taxon>Euteleostomi</taxon>
        <taxon>Actinopterygii</taxon>
        <taxon>Neopterygii</taxon>
        <taxon>Teleostei</taxon>
        <taxon>Anguilliformes</taxon>
        <taxon>Anguillidae</taxon>
        <taxon>Anguilla</taxon>
    </lineage>
</organism>
<sequence>MQFTEYIVLCAKSLGAGMIALASV</sequence>
<accession>A0A0E9QIW4</accession>
<dbReference type="AlphaFoldDB" id="A0A0E9QIW4"/>
<evidence type="ECO:0000313" key="1">
    <source>
        <dbReference type="EMBL" id="JAH16270.1"/>
    </source>
</evidence>
<protein>
    <submittedName>
        <fullName evidence="1">Uncharacterized protein</fullName>
    </submittedName>
</protein>
<proteinExistence type="predicted"/>
<dbReference type="EMBL" id="GBXM01092307">
    <property type="protein sequence ID" value="JAH16270.1"/>
    <property type="molecule type" value="Transcribed_RNA"/>
</dbReference>
<reference evidence="1" key="1">
    <citation type="submission" date="2014-11" db="EMBL/GenBank/DDBJ databases">
        <authorList>
            <person name="Amaro Gonzalez C."/>
        </authorList>
    </citation>
    <scope>NUCLEOTIDE SEQUENCE</scope>
</reference>